<dbReference type="GO" id="GO:0003677">
    <property type="term" value="F:DNA binding"/>
    <property type="evidence" value="ECO:0007669"/>
    <property type="project" value="UniProtKB-KW"/>
</dbReference>
<dbReference type="Pfam" id="PF01381">
    <property type="entry name" value="HTH_3"/>
    <property type="match status" value="1"/>
</dbReference>
<gene>
    <name evidence="3" type="ORF">C8N34_10276</name>
</gene>
<accession>A0A2T6B8F0</accession>
<protein>
    <submittedName>
        <fullName evidence="3">DNA-binding XRE family transcriptional regulator</fullName>
    </submittedName>
</protein>
<dbReference type="Gene3D" id="1.10.260.40">
    <property type="entry name" value="lambda repressor-like DNA-binding domains"/>
    <property type="match status" value="1"/>
</dbReference>
<dbReference type="PROSITE" id="PS50943">
    <property type="entry name" value="HTH_CROC1"/>
    <property type="match status" value="1"/>
</dbReference>
<proteinExistence type="predicted"/>
<keyword evidence="3" id="KW-0238">DNA-binding</keyword>
<dbReference type="AlphaFoldDB" id="A0A2T6B8F0"/>
<dbReference type="SMART" id="SM00530">
    <property type="entry name" value="HTH_XRE"/>
    <property type="match status" value="1"/>
</dbReference>
<name>A0A2T6B8F0_9RHOB</name>
<evidence type="ECO:0000313" key="3">
    <source>
        <dbReference type="EMBL" id="PTX52298.1"/>
    </source>
</evidence>
<organism evidence="3 4">
    <name type="scientific">Gemmobacter caeni</name>
    <dbReference type="NCBI Taxonomy" id="589035"/>
    <lineage>
        <taxon>Bacteria</taxon>
        <taxon>Pseudomonadati</taxon>
        <taxon>Pseudomonadota</taxon>
        <taxon>Alphaproteobacteria</taxon>
        <taxon>Rhodobacterales</taxon>
        <taxon>Paracoccaceae</taxon>
        <taxon>Gemmobacter</taxon>
    </lineage>
</organism>
<dbReference type="CDD" id="cd00093">
    <property type="entry name" value="HTH_XRE"/>
    <property type="match status" value="1"/>
</dbReference>
<evidence type="ECO:0000256" key="1">
    <source>
        <dbReference type="SAM" id="MobiDB-lite"/>
    </source>
</evidence>
<feature type="compositionally biased region" description="Acidic residues" evidence="1">
    <location>
        <begin position="92"/>
        <end position="105"/>
    </location>
</feature>
<sequence length="105" mass="11464">MRPDIILTPSDLAHVLKRRRKEFGVRQEELAGLFALSRFTVIAAESGEGDPKLSTVLKLVEALGLRLVAIPNVVADRLVLPDPPPPPPDHVDVDDADWEIGEGPQ</sequence>
<evidence type="ECO:0000259" key="2">
    <source>
        <dbReference type="PROSITE" id="PS50943"/>
    </source>
</evidence>
<feature type="region of interest" description="Disordered" evidence="1">
    <location>
        <begin position="80"/>
        <end position="105"/>
    </location>
</feature>
<comment type="caution">
    <text evidence="3">The sequence shown here is derived from an EMBL/GenBank/DDBJ whole genome shotgun (WGS) entry which is preliminary data.</text>
</comment>
<dbReference type="InterPro" id="IPR001387">
    <property type="entry name" value="Cro/C1-type_HTH"/>
</dbReference>
<dbReference type="SUPFAM" id="SSF47413">
    <property type="entry name" value="lambda repressor-like DNA-binding domains"/>
    <property type="match status" value="1"/>
</dbReference>
<reference evidence="3 4" key="1">
    <citation type="submission" date="2018-04" db="EMBL/GenBank/DDBJ databases">
        <title>Genomic Encyclopedia of Archaeal and Bacterial Type Strains, Phase II (KMG-II): from individual species to whole genera.</title>
        <authorList>
            <person name="Goeker M."/>
        </authorList>
    </citation>
    <scope>NUCLEOTIDE SEQUENCE [LARGE SCALE GENOMIC DNA]</scope>
    <source>
        <strain evidence="3 4">DSM 21823</strain>
    </source>
</reference>
<dbReference type="EMBL" id="QBKP01000002">
    <property type="protein sequence ID" value="PTX52298.1"/>
    <property type="molecule type" value="Genomic_DNA"/>
</dbReference>
<evidence type="ECO:0000313" key="4">
    <source>
        <dbReference type="Proteomes" id="UP000244224"/>
    </source>
</evidence>
<feature type="domain" description="HTH cro/C1-type" evidence="2">
    <location>
        <begin position="16"/>
        <end position="70"/>
    </location>
</feature>
<dbReference type="Proteomes" id="UP000244224">
    <property type="component" value="Unassembled WGS sequence"/>
</dbReference>
<keyword evidence="4" id="KW-1185">Reference proteome</keyword>
<dbReference type="RefSeq" id="WP_108127629.1">
    <property type="nucleotide sequence ID" value="NZ_QBKP01000002.1"/>
</dbReference>
<dbReference type="OrthoDB" id="9798416at2"/>
<dbReference type="InterPro" id="IPR010982">
    <property type="entry name" value="Lambda_DNA-bd_dom_sf"/>
</dbReference>